<evidence type="ECO:0000313" key="1">
    <source>
        <dbReference type="EMBL" id="CAB4141351.1"/>
    </source>
</evidence>
<gene>
    <name evidence="1" type="ORF">UFOVP414_4</name>
    <name evidence="2" type="ORF">UFOVP687_53</name>
</gene>
<protein>
    <submittedName>
        <fullName evidence="1">Uncharacterized protein</fullName>
    </submittedName>
</protein>
<name>A0A6J5M5H3_9CAUD</name>
<sequence>MATPTPEEKYQRELLLSRMVLKTEMEKAIRAVTPKERQSLVATWKEVYKPEVARELLRVARNPEARLRIACWNLESFDKDRRQKK</sequence>
<organism evidence="1">
    <name type="scientific">uncultured Caudovirales phage</name>
    <dbReference type="NCBI Taxonomy" id="2100421"/>
    <lineage>
        <taxon>Viruses</taxon>
        <taxon>Duplodnaviria</taxon>
        <taxon>Heunggongvirae</taxon>
        <taxon>Uroviricota</taxon>
        <taxon>Caudoviricetes</taxon>
        <taxon>Peduoviridae</taxon>
        <taxon>Maltschvirus</taxon>
        <taxon>Maltschvirus maltsch</taxon>
    </lineage>
</organism>
<dbReference type="EMBL" id="LR796665">
    <property type="protein sequence ID" value="CAB4158003.1"/>
    <property type="molecule type" value="Genomic_DNA"/>
</dbReference>
<accession>A0A6J5M5H3</accession>
<proteinExistence type="predicted"/>
<evidence type="ECO:0000313" key="2">
    <source>
        <dbReference type="EMBL" id="CAB4158003.1"/>
    </source>
</evidence>
<dbReference type="EMBL" id="LR796389">
    <property type="protein sequence ID" value="CAB4141351.1"/>
    <property type="molecule type" value="Genomic_DNA"/>
</dbReference>
<reference evidence="1" key="1">
    <citation type="submission" date="2020-04" db="EMBL/GenBank/DDBJ databases">
        <authorList>
            <person name="Chiriac C."/>
            <person name="Salcher M."/>
            <person name="Ghai R."/>
            <person name="Kavagutti S V."/>
        </authorList>
    </citation>
    <scope>NUCLEOTIDE SEQUENCE</scope>
</reference>